<evidence type="ECO:0000313" key="2">
    <source>
        <dbReference type="Proteomes" id="UP000591626"/>
    </source>
</evidence>
<proteinExistence type="predicted"/>
<accession>A0AAP7CBF5</accession>
<dbReference type="Proteomes" id="UP000591626">
    <property type="component" value="Unassembled WGS sequence"/>
</dbReference>
<dbReference type="RefSeq" id="WP_167615599.1">
    <property type="nucleotide sequence ID" value="NZ_JAAUVV010000001.1"/>
</dbReference>
<sequence length="36" mass="4116">MELLTATSRTLVGFLNQDPKFAHRFSRSPFYTGARV</sequence>
<evidence type="ECO:0000313" key="1">
    <source>
        <dbReference type="EMBL" id="NJJ03019.1"/>
    </source>
</evidence>
<organism evidence="1 2">
    <name type="scientific">Corynebacterium coyleae</name>
    <dbReference type="NCBI Taxonomy" id="53374"/>
    <lineage>
        <taxon>Bacteria</taxon>
        <taxon>Bacillati</taxon>
        <taxon>Actinomycetota</taxon>
        <taxon>Actinomycetes</taxon>
        <taxon>Mycobacteriales</taxon>
        <taxon>Corynebacteriaceae</taxon>
        <taxon>Corynebacterium</taxon>
    </lineage>
</organism>
<comment type="caution">
    <text evidence="1">The sequence shown here is derived from an EMBL/GenBank/DDBJ whole genome shotgun (WGS) entry which is preliminary data.</text>
</comment>
<dbReference type="EMBL" id="JAAUVV010000001">
    <property type="protein sequence ID" value="NJJ03019.1"/>
    <property type="molecule type" value="Genomic_DNA"/>
</dbReference>
<name>A0AAP7CBF5_9CORY</name>
<gene>
    <name evidence="1" type="ORF">HC138_01280</name>
</gene>
<protein>
    <submittedName>
        <fullName evidence="1">Uncharacterized protein</fullName>
    </submittedName>
</protein>
<reference evidence="1 2" key="1">
    <citation type="submission" date="2020-03" db="EMBL/GenBank/DDBJ databases">
        <title>Draft genome sequences of bacterial isolates from the female urobiome.</title>
        <authorList>
            <person name="Miller-Ensminger T."/>
            <person name="Wolfe A.J."/>
            <person name="Putonti C."/>
        </authorList>
    </citation>
    <scope>NUCLEOTIDE SEQUENCE [LARGE SCALE GENOMIC DNA]</scope>
    <source>
        <strain evidence="1 2">UMB8490</strain>
    </source>
</reference>
<dbReference type="AlphaFoldDB" id="A0AAP7CBF5"/>